<evidence type="ECO:0000259" key="6">
    <source>
        <dbReference type="Pfam" id="PF12555"/>
    </source>
</evidence>
<evidence type="ECO:0000256" key="5">
    <source>
        <dbReference type="SAM" id="Phobius"/>
    </source>
</evidence>
<protein>
    <submittedName>
        <fullName evidence="7">Thiamine pyrophosphokinase</fullName>
    </submittedName>
</protein>
<dbReference type="SUPFAM" id="SSF63999">
    <property type="entry name" value="Thiamin pyrophosphokinase, catalytic domain"/>
    <property type="match status" value="1"/>
</dbReference>
<sequence length="394" mass="41831">MSLFSRNSDLPGLHATLRDCTPHGRGFKKLSAGDFAVVDATDISRQEAQHLADAGPAAVLNISQFATGTIPNTGPRVLLDAKVQLVEGLGETFRNRVKDGKKVRLTEEGEVYSGEKLLGEGQFLDSKRADEVYAEAQRGLVDRMEAYFGNSIQFIHAEGPLLIDGLGIPDLGTAMQGRKVIVVSPSEDHRAKIKLLRNFIREYEPMTVAVGAAADSLMDMGYTPDVVIADPTEVEAETLRAASKVVLPAAPDGRAPGLERIQDLGVGAVTFPSTVDSVSDLALLLVDYHEADMIVQVGGAVDLDQVFAAADNAAPSAYLARMKAGRKVVDADAVISLYTAPAGGTLAWLWALLAILVAIAVIVLVAGFGGQGSFVENLEGTWDNISSIITGWFS</sequence>
<dbReference type="GO" id="GO:0004788">
    <property type="term" value="F:thiamine diphosphokinase activity"/>
    <property type="evidence" value="ECO:0007669"/>
    <property type="project" value="InterPro"/>
</dbReference>
<dbReference type="EMBL" id="CP009249">
    <property type="protein sequence ID" value="APT92574.1"/>
    <property type="molecule type" value="Genomic_DNA"/>
</dbReference>
<dbReference type="InterPro" id="IPR047795">
    <property type="entry name" value="Put_SteA-like"/>
</dbReference>
<proteinExistence type="predicted"/>
<dbReference type="GO" id="GO:0016301">
    <property type="term" value="F:kinase activity"/>
    <property type="evidence" value="ECO:0007669"/>
    <property type="project" value="UniProtKB-KW"/>
</dbReference>
<evidence type="ECO:0000256" key="1">
    <source>
        <dbReference type="ARBA" id="ARBA00022679"/>
    </source>
</evidence>
<dbReference type="InterPro" id="IPR022215">
    <property type="entry name" value="SteA-like_C"/>
</dbReference>
<keyword evidence="2" id="KW-0547">Nucleotide-binding</keyword>
<evidence type="ECO:0000256" key="4">
    <source>
        <dbReference type="ARBA" id="ARBA00022840"/>
    </source>
</evidence>
<dbReference type="InterPro" id="IPR036759">
    <property type="entry name" value="TPK_catalytic_sf"/>
</dbReference>
<keyword evidence="5" id="KW-1133">Transmembrane helix</keyword>
<reference evidence="7 8" key="1">
    <citation type="submission" date="2014-08" db="EMBL/GenBank/DDBJ databases">
        <title>Complete genome sequence of Corynebacterium phocae M408/89/1(T)(=DSM 44612(T)), isolated from the common seal (Phoca vitulina).</title>
        <authorList>
            <person name="Ruckert C."/>
            <person name="Albersmeier A."/>
            <person name="Winkler A."/>
            <person name="Kalinowski J."/>
        </authorList>
    </citation>
    <scope>NUCLEOTIDE SEQUENCE [LARGE SCALE GENOMIC DNA]</scope>
    <source>
        <strain evidence="7 8">M408/89/1</strain>
    </source>
</reference>
<dbReference type="OrthoDB" id="5169996at2"/>
<dbReference type="KEGG" id="cpho:CPHO_06345"/>
<dbReference type="GO" id="GO:0009229">
    <property type="term" value="P:thiamine diphosphate biosynthetic process"/>
    <property type="evidence" value="ECO:0007669"/>
    <property type="project" value="InterPro"/>
</dbReference>
<evidence type="ECO:0000313" key="7">
    <source>
        <dbReference type="EMBL" id="APT92574.1"/>
    </source>
</evidence>
<keyword evidence="5" id="KW-0812">Transmembrane</keyword>
<evidence type="ECO:0000313" key="8">
    <source>
        <dbReference type="Proteomes" id="UP000185491"/>
    </source>
</evidence>
<feature type="transmembrane region" description="Helical" evidence="5">
    <location>
        <begin position="347"/>
        <end position="368"/>
    </location>
</feature>
<feature type="domain" description="SteA-like C-terminal" evidence="6">
    <location>
        <begin position="333"/>
        <end position="385"/>
    </location>
</feature>
<keyword evidence="1" id="KW-0808">Transferase</keyword>
<gene>
    <name evidence="7" type="ORF">CPHO_06345</name>
</gene>
<accession>A0A1L7D374</accession>
<evidence type="ECO:0000256" key="3">
    <source>
        <dbReference type="ARBA" id="ARBA00022777"/>
    </source>
</evidence>
<keyword evidence="4" id="KW-0067">ATP-binding</keyword>
<keyword evidence="3 7" id="KW-0418">Kinase</keyword>
<evidence type="ECO:0000256" key="2">
    <source>
        <dbReference type="ARBA" id="ARBA00022741"/>
    </source>
</evidence>
<dbReference type="STRING" id="161895.CPHO_06345"/>
<dbReference type="GO" id="GO:0005524">
    <property type="term" value="F:ATP binding"/>
    <property type="evidence" value="ECO:0007669"/>
    <property type="project" value="UniProtKB-KW"/>
</dbReference>
<name>A0A1L7D374_9CORY</name>
<dbReference type="Pfam" id="PF12555">
    <property type="entry name" value="SteA-like_C"/>
    <property type="match status" value="1"/>
</dbReference>
<organism evidence="7 8">
    <name type="scientific">Corynebacterium phocae</name>
    <dbReference type="NCBI Taxonomy" id="161895"/>
    <lineage>
        <taxon>Bacteria</taxon>
        <taxon>Bacillati</taxon>
        <taxon>Actinomycetota</taxon>
        <taxon>Actinomycetes</taxon>
        <taxon>Mycobacteriales</taxon>
        <taxon>Corynebacteriaceae</taxon>
        <taxon>Corynebacterium</taxon>
    </lineage>
</organism>
<dbReference type="AlphaFoldDB" id="A0A1L7D374"/>
<keyword evidence="5" id="KW-0472">Membrane</keyword>
<dbReference type="RefSeq" id="WP_075734184.1">
    <property type="nucleotide sequence ID" value="NZ_CP009249.1"/>
</dbReference>
<dbReference type="NCBIfam" id="NF040608">
    <property type="entry name" value="division_SteA"/>
    <property type="match status" value="1"/>
</dbReference>
<dbReference type="Proteomes" id="UP000185491">
    <property type="component" value="Chromosome"/>
</dbReference>
<keyword evidence="8" id="KW-1185">Reference proteome</keyword>